<evidence type="ECO:0000313" key="2">
    <source>
        <dbReference type="Proteomes" id="UP001189429"/>
    </source>
</evidence>
<dbReference type="Proteomes" id="UP001189429">
    <property type="component" value="Unassembled WGS sequence"/>
</dbReference>
<organism evidence="1 2">
    <name type="scientific">Prorocentrum cordatum</name>
    <dbReference type="NCBI Taxonomy" id="2364126"/>
    <lineage>
        <taxon>Eukaryota</taxon>
        <taxon>Sar</taxon>
        <taxon>Alveolata</taxon>
        <taxon>Dinophyceae</taxon>
        <taxon>Prorocentrales</taxon>
        <taxon>Prorocentraceae</taxon>
        <taxon>Prorocentrum</taxon>
    </lineage>
</organism>
<keyword evidence="2" id="KW-1185">Reference proteome</keyword>
<evidence type="ECO:0000313" key="1">
    <source>
        <dbReference type="EMBL" id="CAK0840039.1"/>
    </source>
</evidence>
<comment type="caution">
    <text evidence="1">The sequence shown here is derived from an EMBL/GenBank/DDBJ whole genome shotgun (WGS) entry which is preliminary data.</text>
</comment>
<gene>
    <name evidence="1" type="ORF">PCOR1329_LOCUS35574</name>
</gene>
<reference evidence="1" key="1">
    <citation type="submission" date="2023-10" db="EMBL/GenBank/DDBJ databases">
        <authorList>
            <person name="Chen Y."/>
            <person name="Shah S."/>
            <person name="Dougan E. K."/>
            <person name="Thang M."/>
            <person name="Chan C."/>
        </authorList>
    </citation>
    <scope>NUCLEOTIDE SEQUENCE [LARGE SCALE GENOMIC DNA]</scope>
</reference>
<protein>
    <submittedName>
        <fullName evidence="1">Uncharacterized protein</fullName>
    </submittedName>
</protein>
<dbReference type="EMBL" id="CAUYUJ010014345">
    <property type="protein sequence ID" value="CAK0840039.1"/>
    <property type="molecule type" value="Genomic_DNA"/>
</dbReference>
<sequence length="680" mass="75646">MEVAITKEQLGAKDWGQPGTWKRVSSEEIVMAFFSKVSDDIKEGKSEDHLQKWLYHILTAPFTFFVVDGDLQWFAEQRRENNRATTTLARTTVQRIYDANQRRQSLPQGKNTAKDVFELFQANLKTSSTSEPVSQTFVDRAFVIWDRGLSRQAVSEAVLAQECLRDESMFHHISKLCTIITKARTEANVDFCFNLCNDYYKAQPPRAAEQTVDTDGDGTVVGGDGGAGDGSIAAFNALIHCTATTADHCTIAVGVHCDPPQEVVYRATYDHVLRSAVAGSKSPEDAADTGDIAAAIKQIDDALSHEETAAKPKEQVEQEQMQKLAEEELNKRTEQEKCLTAAKVMIERAKAAGNKDLDKEAEDYIRDTEIDCRRFIDSNVQLFVTPGSVKKVAEAIAGSAAGKITLPSPKFRGIVFDPALHGEAIAYPNVRAPPVNAPILKTLINGNMVSHGEEYKNLLHPRDMYFFFDNIIPYNQQQVMKAITDSEGNAIEEKFTKRIYVSVDEDSLRKRKGCLRPGVTFEQVEIMQIVTSEDFATTLPMKPRKNFSGSNLGNKIGDIMLPDVESLWSLTCKTKIELMGKYRVAVGGKTPDHEGKRKVTADTVEPVFWHSRAQSLLKELIESYNLGSIVDFTTADGTMALLCLQLRIPYCGFVLTEKHLTLLKERLVTAMMEGACTETE</sequence>
<name>A0ABN9T4T3_9DINO</name>
<proteinExistence type="predicted"/>
<feature type="non-terminal residue" evidence="1">
    <location>
        <position position="680"/>
    </location>
</feature>
<accession>A0ABN9T4T3</accession>